<feature type="transmembrane region" description="Helical" evidence="2">
    <location>
        <begin position="417"/>
        <end position="443"/>
    </location>
</feature>
<proteinExistence type="predicted"/>
<feature type="transmembrane region" description="Helical" evidence="2">
    <location>
        <begin position="346"/>
        <end position="375"/>
    </location>
</feature>
<dbReference type="AlphaFoldDB" id="A0A0G0J8S8"/>
<name>A0A0G0J8S8_9BACT</name>
<feature type="transmembrane region" description="Helical" evidence="2">
    <location>
        <begin position="501"/>
        <end position="527"/>
    </location>
</feature>
<feature type="transmembrane region" description="Helical" evidence="2">
    <location>
        <begin position="316"/>
        <end position="334"/>
    </location>
</feature>
<keyword evidence="2" id="KW-1133">Transmembrane helix</keyword>
<feature type="transmembrane region" description="Helical" evidence="2">
    <location>
        <begin position="163"/>
        <end position="181"/>
    </location>
</feature>
<feature type="region of interest" description="Disordered" evidence="1">
    <location>
        <begin position="548"/>
        <end position="570"/>
    </location>
</feature>
<feature type="transmembrane region" description="Helical" evidence="2">
    <location>
        <begin position="464"/>
        <end position="481"/>
    </location>
</feature>
<evidence type="ECO:0000256" key="2">
    <source>
        <dbReference type="SAM" id="Phobius"/>
    </source>
</evidence>
<reference evidence="3 4" key="1">
    <citation type="journal article" date="2015" name="Nature">
        <title>rRNA introns, odd ribosomes, and small enigmatic genomes across a large radiation of phyla.</title>
        <authorList>
            <person name="Brown C.T."/>
            <person name="Hug L.A."/>
            <person name="Thomas B.C."/>
            <person name="Sharon I."/>
            <person name="Castelle C.J."/>
            <person name="Singh A."/>
            <person name="Wilkins M.J."/>
            <person name="Williams K.H."/>
            <person name="Banfield J.F."/>
        </authorList>
    </citation>
    <scope>NUCLEOTIDE SEQUENCE [LARGE SCALE GENOMIC DNA]</scope>
</reference>
<sequence length="570" mass="63138">MIYYLKSAFGFLKKVFLVIAVYFVIISLFSFFINKDKINLQSRTDPIEKNRAEIYKVINDKELNKTKEGKLTVALYRATMCGMIGEACTDNPKDADKNYNKSIFGFITNLIILPYANPPASGIYWAYSGLQNAGFIPKTYAAEGIGFAAIKPFSNLWKIFRDLSYMLLVIVLIAIGFMVMFRMKMNPQTVISVENALPKIVISLILITFSFAIAGFIIDLLYIIIGLIVSVMINDPDPTKATTFKNEYILASGWDLFIRDIRARFDYRSVGMALGSAFTQIVPVPIYVGLRTLGGILFIFFMKWLLLVVTEHGGNLLGFANTNIGVATAILGPGEMIKAIVSLSSIGFGLIFLFFIGFIYVIPWVVGLIIGFSFLLLAFRLFFLLFSSYLKLIIAVILGPFLLLFEAVPGKSAFKYWIMNIIGNLIIFPIMIFVFVLSYLIVFETDPSSMTARLPYLYGIDSNSFRLMIGLGLIFLIPDFVKTTKELLGIKELPFNIGLGTYFGGVSTGVGGGIGILGQFGSAWLGFSALGSFKKMLLGEKGIGDAAEEARKRLDPSKVPSSSDARQEGR</sequence>
<protein>
    <submittedName>
        <fullName evidence="3">Uncharacterized protein</fullName>
    </submittedName>
</protein>
<accession>A0A0G0J8S8</accession>
<keyword evidence="2" id="KW-0472">Membrane</keyword>
<feature type="transmembrane region" description="Helical" evidence="2">
    <location>
        <begin position="286"/>
        <end position="309"/>
    </location>
</feature>
<dbReference type="Proteomes" id="UP000034917">
    <property type="component" value="Unassembled WGS sequence"/>
</dbReference>
<feature type="transmembrane region" description="Helical" evidence="2">
    <location>
        <begin position="103"/>
        <end position="127"/>
    </location>
</feature>
<feature type="transmembrane region" description="Helical" evidence="2">
    <location>
        <begin position="382"/>
        <end position="405"/>
    </location>
</feature>
<feature type="transmembrane region" description="Helical" evidence="2">
    <location>
        <begin position="201"/>
        <end position="233"/>
    </location>
</feature>
<feature type="transmembrane region" description="Helical" evidence="2">
    <location>
        <begin position="15"/>
        <end position="33"/>
    </location>
</feature>
<gene>
    <name evidence="3" type="ORF">US40_C0016G0013</name>
</gene>
<keyword evidence="2" id="KW-0812">Transmembrane</keyword>
<dbReference type="EMBL" id="LBSV01000016">
    <property type="protein sequence ID" value="KKQ24451.1"/>
    <property type="molecule type" value="Genomic_DNA"/>
</dbReference>
<evidence type="ECO:0000256" key="1">
    <source>
        <dbReference type="SAM" id="MobiDB-lite"/>
    </source>
</evidence>
<comment type="caution">
    <text evidence="3">The sequence shown here is derived from an EMBL/GenBank/DDBJ whole genome shotgun (WGS) entry which is preliminary data.</text>
</comment>
<evidence type="ECO:0000313" key="3">
    <source>
        <dbReference type="EMBL" id="KKQ24451.1"/>
    </source>
</evidence>
<evidence type="ECO:0000313" key="4">
    <source>
        <dbReference type="Proteomes" id="UP000034917"/>
    </source>
</evidence>
<organism evidence="3 4">
    <name type="scientific">Candidatus Roizmanbacteria bacterium GW2011_GWC2_37_13</name>
    <dbReference type="NCBI Taxonomy" id="1618486"/>
    <lineage>
        <taxon>Bacteria</taxon>
        <taxon>Candidatus Roizmaniibacteriota</taxon>
    </lineage>
</organism>